<dbReference type="InterPro" id="IPR017790">
    <property type="entry name" value="Penicillin-binding_protein_2"/>
</dbReference>
<protein>
    <submittedName>
        <fullName evidence="17">Penicillin-binding protein 2</fullName>
    </submittedName>
</protein>
<name>A0A1X7KRR3_9BACT</name>
<dbReference type="Gene3D" id="3.40.710.10">
    <property type="entry name" value="DD-peptidase/beta-lactamase superfamily"/>
    <property type="match status" value="1"/>
</dbReference>
<organism evidence="17 18">
    <name type="scientific">Marivirga sericea</name>
    <dbReference type="NCBI Taxonomy" id="1028"/>
    <lineage>
        <taxon>Bacteria</taxon>
        <taxon>Pseudomonadati</taxon>
        <taxon>Bacteroidota</taxon>
        <taxon>Cytophagia</taxon>
        <taxon>Cytophagales</taxon>
        <taxon>Marivirgaceae</taxon>
        <taxon>Marivirga</taxon>
    </lineage>
</organism>
<dbReference type="GO" id="GO:0071555">
    <property type="term" value="P:cell wall organization"/>
    <property type="evidence" value="ECO:0007669"/>
    <property type="project" value="UniProtKB-KW"/>
</dbReference>
<dbReference type="GO" id="GO:0006508">
    <property type="term" value="P:proteolysis"/>
    <property type="evidence" value="ECO:0007669"/>
    <property type="project" value="UniProtKB-KW"/>
</dbReference>
<keyword evidence="4" id="KW-0997">Cell inner membrane</keyword>
<keyword evidence="9" id="KW-0133">Cell shape</keyword>
<dbReference type="GO" id="GO:0009002">
    <property type="term" value="F:serine-type D-Ala-D-Ala carboxypeptidase activity"/>
    <property type="evidence" value="ECO:0007669"/>
    <property type="project" value="InterPro"/>
</dbReference>
<dbReference type="InterPro" id="IPR050515">
    <property type="entry name" value="Beta-lactam/transpept"/>
</dbReference>
<dbReference type="PANTHER" id="PTHR30627:SF2">
    <property type="entry name" value="PEPTIDOGLYCAN D,D-TRANSPEPTIDASE MRDA"/>
    <property type="match status" value="1"/>
</dbReference>
<keyword evidence="6" id="KW-0645">Protease</keyword>
<evidence type="ECO:0000256" key="14">
    <source>
        <dbReference type="SAM" id="Phobius"/>
    </source>
</evidence>
<dbReference type="NCBIfam" id="TIGR03423">
    <property type="entry name" value="pbp2_mrdA"/>
    <property type="match status" value="1"/>
</dbReference>
<evidence type="ECO:0000256" key="4">
    <source>
        <dbReference type="ARBA" id="ARBA00022519"/>
    </source>
</evidence>
<dbReference type="Gene3D" id="3.90.1310.10">
    <property type="entry name" value="Penicillin-binding protein 2a (Domain 2)"/>
    <property type="match status" value="1"/>
</dbReference>
<evidence type="ECO:0000256" key="9">
    <source>
        <dbReference type="ARBA" id="ARBA00022960"/>
    </source>
</evidence>
<dbReference type="GO" id="GO:0008658">
    <property type="term" value="F:penicillin binding"/>
    <property type="evidence" value="ECO:0007669"/>
    <property type="project" value="InterPro"/>
</dbReference>
<dbReference type="SUPFAM" id="SSF56519">
    <property type="entry name" value="Penicillin binding protein dimerisation domain"/>
    <property type="match status" value="1"/>
</dbReference>
<evidence type="ECO:0000256" key="8">
    <source>
        <dbReference type="ARBA" id="ARBA00022801"/>
    </source>
</evidence>
<comment type="subcellular location">
    <subcellularLocation>
        <location evidence="2">Cell membrane</location>
    </subcellularLocation>
    <subcellularLocation>
        <location evidence="1">Membrane</location>
        <topology evidence="1">Single-pass membrane protein</topology>
    </subcellularLocation>
</comment>
<feature type="transmembrane region" description="Helical" evidence="14">
    <location>
        <begin position="7"/>
        <end position="25"/>
    </location>
</feature>
<sequence length="603" mass="67938">MIENRKYIIQVLIVVVGIVFLGKLFSIQVMDSRYKLAAENNVINKVVQYPYRGLILDRNNKIIVHNTPVYDIMVVPKEVEVPDTAAFCNLLNITEEEFTAKTQKAKQYSYIKQSLFYPQLSNEEFAKIQTRLVEYKGFYPVARTVRKYPEPILANGLGYIGEVSKRQLQRDTTNYYKQGDFIGISGIEAAYEEELRGKRGVKYKLVNVRGIEKGSFNDGKFDTLSVPGNNLISTIDLDLQKYAEYLMDDKVGSIVAIEPSTGEILAFVNSPSYDPNLLAGRNYGKNFSELNKDTLKPLFNRPIMAQYRPGSVFKLVQSLIALQEGVVVPSTRIVCNRGIINCHGSHTNADLHDAIKYSCNPYFYQTFKRIVQQGKVEGMNKDARVGLTTWNNYLSDFGFGRRLGIDIPNESTGLVPDPGYYDYYYQKDHWNFYTIYSLSIGEGELLTTPLQVANLASILANRGHYIRPHMVKGIDTPDSYYKIQYDRQETGIDSVHFTTVVDAMGEIVDGTARVARVKDIQIAGKTGTVQNKNSFDHSAFMAFAPKENPQIAISVYVENAGWGGGVAAAITGLLIEKYIKGEVASNRVWVENYVMTKAYLNNL</sequence>
<reference evidence="18" key="1">
    <citation type="submission" date="2017-04" db="EMBL/GenBank/DDBJ databases">
        <authorList>
            <person name="Varghese N."/>
            <person name="Submissions S."/>
        </authorList>
    </citation>
    <scope>NUCLEOTIDE SEQUENCE [LARGE SCALE GENOMIC DNA]</scope>
    <source>
        <strain evidence="18">DSM 4125</strain>
    </source>
</reference>
<dbReference type="InterPro" id="IPR036138">
    <property type="entry name" value="PBP_dimer_sf"/>
</dbReference>
<evidence type="ECO:0000259" key="15">
    <source>
        <dbReference type="Pfam" id="PF00905"/>
    </source>
</evidence>
<keyword evidence="8" id="KW-0378">Hydrolase</keyword>
<evidence type="ECO:0000256" key="13">
    <source>
        <dbReference type="ARBA" id="ARBA00023316"/>
    </source>
</evidence>
<keyword evidence="18" id="KW-1185">Reference proteome</keyword>
<dbReference type="Pfam" id="PF03717">
    <property type="entry name" value="PBP_dimer"/>
    <property type="match status" value="1"/>
</dbReference>
<keyword evidence="5" id="KW-0121">Carboxypeptidase</keyword>
<dbReference type="Proteomes" id="UP000193804">
    <property type="component" value="Unassembled WGS sequence"/>
</dbReference>
<dbReference type="InterPro" id="IPR001460">
    <property type="entry name" value="PCN-bd_Tpept"/>
</dbReference>
<dbReference type="SUPFAM" id="SSF56601">
    <property type="entry name" value="beta-lactamase/transpeptidase-like"/>
    <property type="match status" value="1"/>
</dbReference>
<evidence type="ECO:0000256" key="10">
    <source>
        <dbReference type="ARBA" id="ARBA00022984"/>
    </source>
</evidence>
<dbReference type="InterPro" id="IPR012338">
    <property type="entry name" value="Beta-lactam/transpept-like"/>
</dbReference>
<accession>A0A1X7KRR3</accession>
<evidence type="ECO:0000256" key="7">
    <source>
        <dbReference type="ARBA" id="ARBA00022692"/>
    </source>
</evidence>
<evidence type="ECO:0000313" key="17">
    <source>
        <dbReference type="EMBL" id="SMG44243.1"/>
    </source>
</evidence>
<dbReference type="GO" id="GO:0008360">
    <property type="term" value="P:regulation of cell shape"/>
    <property type="evidence" value="ECO:0007669"/>
    <property type="project" value="UniProtKB-KW"/>
</dbReference>
<dbReference type="OrthoDB" id="9766847at2"/>
<dbReference type="RefSeq" id="WP_085518251.1">
    <property type="nucleotide sequence ID" value="NZ_FXAW01000006.1"/>
</dbReference>
<dbReference type="Pfam" id="PF00905">
    <property type="entry name" value="Transpeptidase"/>
    <property type="match status" value="1"/>
</dbReference>
<keyword evidence="3" id="KW-1003">Cell membrane</keyword>
<proteinExistence type="predicted"/>
<dbReference type="Gene3D" id="3.30.1390.30">
    <property type="entry name" value="Penicillin-binding protein 2a, domain 3"/>
    <property type="match status" value="1"/>
</dbReference>
<dbReference type="InterPro" id="IPR005311">
    <property type="entry name" value="PBP_dimer"/>
</dbReference>
<keyword evidence="11 14" id="KW-1133">Transmembrane helix</keyword>
<evidence type="ECO:0000256" key="5">
    <source>
        <dbReference type="ARBA" id="ARBA00022645"/>
    </source>
</evidence>
<dbReference type="STRING" id="1028.SAMN05661096_03108"/>
<gene>
    <name evidence="17" type="ORF">SAMN05661096_03108</name>
</gene>
<evidence type="ECO:0000256" key="1">
    <source>
        <dbReference type="ARBA" id="ARBA00004167"/>
    </source>
</evidence>
<dbReference type="GO" id="GO:0071972">
    <property type="term" value="F:peptidoglycan L,D-transpeptidase activity"/>
    <property type="evidence" value="ECO:0007669"/>
    <property type="project" value="TreeGrafter"/>
</dbReference>
<feature type="domain" description="Penicillin-binding protein dimerisation" evidence="16">
    <location>
        <begin position="49"/>
        <end position="210"/>
    </location>
</feature>
<dbReference type="GO" id="GO:0005886">
    <property type="term" value="C:plasma membrane"/>
    <property type="evidence" value="ECO:0007669"/>
    <property type="project" value="UniProtKB-SubCell"/>
</dbReference>
<evidence type="ECO:0000256" key="6">
    <source>
        <dbReference type="ARBA" id="ARBA00022670"/>
    </source>
</evidence>
<keyword evidence="7 14" id="KW-0812">Transmembrane</keyword>
<evidence type="ECO:0000256" key="11">
    <source>
        <dbReference type="ARBA" id="ARBA00022989"/>
    </source>
</evidence>
<feature type="domain" description="Penicillin-binding protein transpeptidase" evidence="15">
    <location>
        <begin position="252"/>
        <end position="571"/>
    </location>
</feature>
<evidence type="ECO:0000256" key="2">
    <source>
        <dbReference type="ARBA" id="ARBA00004236"/>
    </source>
</evidence>
<dbReference type="AlphaFoldDB" id="A0A1X7KRR3"/>
<evidence type="ECO:0000256" key="3">
    <source>
        <dbReference type="ARBA" id="ARBA00022475"/>
    </source>
</evidence>
<evidence type="ECO:0000313" key="18">
    <source>
        <dbReference type="Proteomes" id="UP000193804"/>
    </source>
</evidence>
<dbReference type="EMBL" id="FXAW01000006">
    <property type="protein sequence ID" value="SMG44243.1"/>
    <property type="molecule type" value="Genomic_DNA"/>
</dbReference>
<dbReference type="GO" id="GO:0009252">
    <property type="term" value="P:peptidoglycan biosynthetic process"/>
    <property type="evidence" value="ECO:0007669"/>
    <property type="project" value="UniProtKB-KW"/>
</dbReference>
<keyword evidence="12 14" id="KW-0472">Membrane</keyword>
<keyword evidence="13" id="KW-0961">Cell wall biogenesis/degradation</keyword>
<dbReference type="PANTHER" id="PTHR30627">
    <property type="entry name" value="PEPTIDOGLYCAN D,D-TRANSPEPTIDASE"/>
    <property type="match status" value="1"/>
</dbReference>
<evidence type="ECO:0000256" key="12">
    <source>
        <dbReference type="ARBA" id="ARBA00023136"/>
    </source>
</evidence>
<evidence type="ECO:0000259" key="16">
    <source>
        <dbReference type="Pfam" id="PF03717"/>
    </source>
</evidence>
<keyword evidence="10" id="KW-0573">Peptidoglycan synthesis</keyword>